<gene>
    <name evidence="3" type="ORF">FWK35_00033815</name>
</gene>
<dbReference type="GO" id="GO:0061343">
    <property type="term" value="P:cell adhesion involved in heart morphogenesis"/>
    <property type="evidence" value="ECO:0007669"/>
    <property type="project" value="TreeGrafter"/>
</dbReference>
<name>A0A6G0W0G2_APHCR</name>
<dbReference type="EMBL" id="VUJU01009877">
    <property type="protein sequence ID" value="KAF0717107.1"/>
    <property type="molecule type" value="Genomic_DNA"/>
</dbReference>
<feature type="compositionally biased region" description="Polar residues" evidence="2">
    <location>
        <begin position="1"/>
        <end position="21"/>
    </location>
</feature>
<evidence type="ECO:0000256" key="2">
    <source>
        <dbReference type="SAM" id="MobiDB-lite"/>
    </source>
</evidence>
<dbReference type="GO" id="GO:0007508">
    <property type="term" value="P:larval heart development"/>
    <property type="evidence" value="ECO:0007669"/>
    <property type="project" value="TreeGrafter"/>
</dbReference>
<feature type="coiled-coil region" evidence="1">
    <location>
        <begin position="56"/>
        <end position="90"/>
    </location>
</feature>
<organism evidence="3 4">
    <name type="scientific">Aphis craccivora</name>
    <name type="common">Cowpea aphid</name>
    <dbReference type="NCBI Taxonomy" id="307492"/>
    <lineage>
        <taxon>Eukaryota</taxon>
        <taxon>Metazoa</taxon>
        <taxon>Ecdysozoa</taxon>
        <taxon>Arthropoda</taxon>
        <taxon>Hexapoda</taxon>
        <taxon>Insecta</taxon>
        <taxon>Pterygota</taxon>
        <taxon>Neoptera</taxon>
        <taxon>Paraneoptera</taxon>
        <taxon>Hemiptera</taxon>
        <taxon>Sternorrhyncha</taxon>
        <taxon>Aphidomorpha</taxon>
        <taxon>Aphidoidea</taxon>
        <taxon>Aphididae</taxon>
        <taxon>Aphidini</taxon>
        <taxon>Aphis</taxon>
        <taxon>Aphis</taxon>
    </lineage>
</organism>
<feature type="region of interest" description="Disordered" evidence="2">
    <location>
        <begin position="1"/>
        <end position="22"/>
    </location>
</feature>
<dbReference type="GO" id="GO:0003964">
    <property type="term" value="F:RNA-directed DNA polymerase activity"/>
    <property type="evidence" value="ECO:0007669"/>
    <property type="project" value="UniProtKB-KW"/>
</dbReference>
<dbReference type="AlphaFoldDB" id="A0A6G0W0G2"/>
<keyword evidence="1" id="KW-0175">Coiled coil</keyword>
<protein>
    <submittedName>
        <fullName evidence="3">Reverse transcriptase domain-containing protein</fullName>
    </submittedName>
</protein>
<sequence length="810" mass="90408">MATSHKTTAKTNLGTTASKPNIRSHASFASHLSPSPSNSDLMTAILNIQTFQSTQFEELRDRLTKLTQDVSHLQKENNSLRAELSSLKTKFDNLDAGSTTPQTTALAAQLLRENSESNKCAFSAILYGIAESRSTTAALRITDDNAEVYRVLESISLSVSNNFKLVHLGGSSSRKPRPLKMIFPTKDEAASLVRSYRSALNNGLRLPDNLQDNSRATTTPLIPCRIRTSTTIWGIRPFFISCDNFVNEFMSFKKKMCQTPPHPYYVTVTFLMSNLNIYYQNVRGLRTKLVNLRSSLPLMLSYDILILTETWLISDISDSELGLFGFIIFRLDRSIENSTHSRGGGVLIAINPKFNPLSVALNVSWSSDNLSLTASGCSSPLSAIADSFSFLIFLQHNYCFNRRGSTLDLVFSNSSKVSVVRASTALLTPDTYHPPLFISLFLNAEPIAQASHSFYDFKTGDYTSISHFLNSFNWKSTFSAYSINDAASLFNDALLNSIDKFIPLKLYKTPKFPRWVSPLLKNMIITKKRAHITFKRSNLAHYYTIFSQLRAKCKRQSKLDYSRFIKKTENTISSNPSHFWKLTKDLKSNSPIPSAVHLLDESASSPVDSANLFSKYFLSVFKPPLPSPSTTHLDNLYPYNLPSNCHFSLDDVLSALVSLKNNNSNGSDGISACLLYSCRNAIATPVFILFRRSLDEGIVPDVWKTCSITPIFNAGDRSDVSNYRPISILPHLAILVESIVYSCIKRNLNHIIIDSQHGFRPGKSTITSSISFTTYILNSFEANSQIDTIFTDIKKPFDSVDSFASILSKT</sequence>
<reference evidence="3 4" key="1">
    <citation type="submission" date="2019-08" db="EMBL/GenBank/DDBJ databases">
        <title>Whole genome of Aphis craccivora.</title>
        <authorList>
            <person name="Voronova N.V."/>
            <person name="Shulinski R.S."/>
            <person name="Bandarenka Y.V."/>
            <person name="Zhorov D.G."/>
            <person name="Warner D."/>
        </authorList>
    </citation>
    <scope>NUCLEOTIDE SEQUENCE [LARGE SCALE GENOMIC DNA]</scope>
    <source>
        <strain evidence="3">180601</strain>
        <tissue evidence="3">Whole Body</tissue>
    </source>
</reference>
<keyword evidence="4" id="KW-1185">Reference proteome</keyword>
<dbReference type="GO" id="GO:0031012">
    <property type="term" value="C:extracellular matrix"/>
    <property type="evidence" value="ECO:0007669"/>
    <property type="project" value="TreeGrafter"/>
</dbReference>
<comment type="caution">
    <text evidence="3">The sequence shown here is derived from an EMBL/GenBank/DDBJ whole genome shotgun (WGS) entry which is preliminary data.</text>
</comment>
<keyword evidence="3" id="KW-0808">Transferase</keyword>
<proteinExistence type="predicted"/>
<dbReference type="OrthoDB" id="6781220at2759"/>
<keyword evidence="3" id="KW-0548">Nucleotidyltransferase</keyword>
<accession>A0A6G0W0G2</accession>
<evidence type="ECO:0000313" key="3">
    <source>
        <dbReference type="EMBL" id="KAF0717107.1"/>
    </source>
</evidence>
<dbReference type="Proteomes" id="UP000478052">
    <property type="component" value="Unassembled WGS sequence"/>
</dbReference>
<evidence type="ECO:0000313" key="4">
    <source>
        <dbReference type="Proteomes" id="UP000478052"/>
    </source>
</evidence>
<evidence type="ECO:0000256" key="1">
    <source>
        <dbReference type="SAM" id="Coils"/>
    </source>
</evidence>
<dbReference type="PANTHER" id="PTHR33395">
    <property type="entry name" value="TRANSCRIPTASE, PUTATIVE-RELATED-RELATED"/>
    <property type="match status" value="1"/>
</dbReference>
<keyword evidence="3" id="KW-0695">RNA-directed DNA polymerase</keyword>
<dbReference type="PANTHER" id="PTHR33395:SF22">
    <property type="entry name" value="REVERSE TRANSCRIPTASE DOMAIN-CONTAINING PROTEIN"/>
    <property type="match status" value="1"/>
</dbReference>